<accession>A0A6M1SUB7</accession>
<dbReference type="AlphaFoldDB" id="A0A6M1SUB7"/>
<name>A0A6M1SUB7_9BACT</name>
<dbReference type="InterPro" id="IPR051049">
    <property type="entry name" value="Dienelactone_hydrolase-like"/>
</dbReference>
<keyword evidence="4" id="KW-1185">Reference proteome</keyword>
<dbReference type="PANTHER" id="PTHR46623:SF6">
    <property type="entry name" value="ALPHA_BETA-HYDROLASES SUPERFAMILY PROTEIN"/>
    <property type="match status" value="1"/>
</dbReference>
<sequence>MKNIGLIVIAMSLAVVMAACGSSEEEGSYVDRMLIEHEEDKPVENASTELKQASGVQGEEVVYATVNGKEITGYLARPEGANADAPGLIVIHEWWGLNDNIRMMTQKLAGEGYTALAVDLYKGKVTEKPDSAGTYARSVNENEAIDNLTQAYNYLKDQHEATAIGTIGWCFGGGWSLRTALTHPKKIDATVIYYGRLVTDTAQLSKLQMPILGIFGSEDQGIPPKKVKEFESALNEVGVDNSIHIYEGARHAFASPSGGRYQKKAAEDAWKKTITFLAKHLK</sequence>
<dbReference type="PANTHER" id="PTHR46623">
    <property type="entry name" value="CARBOXYMETHYLENEBUTENOLIDASE-RELATED"/>
    <property type="match status" value="1"/>
</dbReference>
<feature type="domain" description="Dienelactone hydrolase" evidence="2">
    <location>
        <begin position="71"/>
        <end position="280"/>
    </location>
</feature>
<dbReference type="InterPro" id="IPR002925">
    <property type="entry name" value="Dienelactn_hydro"/>
</dbReference>
<evidence type="ECO:0000313" key="3">
    <source>
        <dbReference type="EMBL" id="NGP87548.1"/>
    </source>
</evidence>
<dbReference type="SUPFAM" id="SSF53474">
    <property type="entry name" value="alpha/beta-Hydrolases"/>
    <property type="match status" value="1"/>
</dbReference>
<keyword evidence="3" id="KW-0378">Hydrolase</keyword>
<protein>
    <submittedName>
        <fullName evidence="3">Dienelactone hydrolase family protein</fullName>
    </submittedName>
</protein>
<evidence type="ECO:0000259" key="2">
    <source>
        <dbReference type="Pfam" id="PF01738"/>
    </source>
</evidence>
<organism evidence="3 4">
    <name type="scientific">Fodinibius halophilus</name>
    <dbReference type="NCBI Taxonomy" id="1736908"/>
    <lineage>
        <taxon>Bacteria</taxon>
        <taxon>Pseudomonadati</taxon>
        <taxon>Balneolota</taxon>
        <taxon>Balneolia</taxon>
        <taxon>Balneolales</taxon>
        <taxon>Balneolaceae</taxon>
        <taxon>Fodinibius</taxon>
    </lineage>
</organism>
<feature type="chain" id="PRO_5027056789" evidence="1">
    <location>
        <begin position="19"/>
        <end position="282"/>
    </location>
</feature>
<dbReference type="Proteomes" id="UP000479132">
    <property type="component" value="Unassembled WGS sequence"/>
</dbReference>
<gene>
    <name evidence="3" type="ORF">G3569_04210</name>
</gene>
<dbReference type="Pfam" id="PF01738">
    <property type="entry name" value="DLH"/>
    <property type="match status" value="1"/>
</dbReference>
<dbReference type="PROSITE" id="PS51257">
    <property type="entry name" value="PROKAR_LIPOPROTEIN"/>
    <property type="match status" value="1"/>
</dbReference>
<evidence type="ECO:0000313" key="4">
    <source>
        <dbReference type="Proteomes" id="UP000479132"/>
    </source>
</evidence>
<dbReference type="Gene3D" id="3.40.50.1820">
    <property type="entry name" value="alpha/beta hydrolase"/>
    <property type="match status" value="1"/>
</dbReference>
<feature type="signal peptide" evidence="1">
    <location>
        <begin position="1"/>
        <end position="18"/>
    </location>
</feature>
<comment type="caution">
    <text evidence="3">The sequence shown here is derived from an EMBL/GenBank/DDBJ whole genome shotgun (WGS) entry which is preliminary data.</text>
</comment>
<dbReference type="RefSeq" id="WP_165266400.1">
    <property type="nucleotide sequence ID" value="NZ_JAALLS010000003.1"/>
</dbReference>
<dbReference type="InterPro" id="IPR029058">
    <property type="entry name" value="AB_hydrolase_fold"/>
</dbReference>
<keyword evidence="1" id="KW-0732">Signal</keyword>
<proteinExistence type="predicted"/>
<dbReference type="EMBL" id="JAALLS010000003">
    <property type="protein sequence ID" value="NGP87548.1"/>
    <property type="molecule type" value="Genomic_DNA"/>
</dbReference>
<dbReference type="GO" id="GO:0016787">
    <property type="term" value="F:hydrolase activity"/>
    <property type="evidence" value="ECO:0007669"/>
    <property type="project" value="UniProtKB-KW"/>
</dbReference>
<reference evidence="3 4" key="1">
    <citation type="submission" date="2020-02" db="EMBL/GenBank/DDBJ databases">
        <title>Aliifodinibius halophilus 2W32, complete genome.</title>
        <authorList>
            <person name="Li Y."/>
            <person name="Wu S."/>
        </authorList>
    </citation>
    <scope>NUCLEOTIDE SEQUENCE [LARGE SCALE GENOMIC DNA]</scope>
    <source>
        <strain evidence="3 4">2W32</strain>
    </source>
</reference>
<evidence type="ECO:0000256" key="1">
    <source>
        <dbReference type="SAM" id="SignalP"/>
    </source>
</evidence>